<dbReference type="InterPro" id="IPR002110">
    <property type="entry name" value="Ankyrin_rpt"/>
</dbReference>
<dbReference type="PROSITE" id="PS50088">
    <property type="entry name" value="ANK_REPEAT"/>
    <property type="match status" value="3"/>
</dbReference>
<dbReference type="EMBL" id="VLKR01000060">
    <property type="protein sequence ID" value="TWI13058.1"/>
    <property type="molecule type" value="Genomic_DNA"/>
</dbReference>
<protein>
    <submittedName>
        <fullName evidence="4">Ankyrin repeat protein</fullName>
    </submittedName>
</protein>
<sequence>MRIFIIILVFTLCGCYNRDHKVDKEKLLGNDYRLFQGSPSWDLAKAVEDENINLVKKLTNEDRQPVNYQESKFGKTLLMLAINNNDYQSAKTLLALKADPNIADRYRGSTAMHDAAANSDPKYLELLIKYHGNPNVVENKSITDSDNGRETPLNIAITYISGNNLNKVKLLVNAGADVNFYNSWYTYYPHLPLSDAISHQQFDIAQYLLEQGADYKRIMYRTVQGDSIYILGALRREIVDLDKKEYRQKRNVISFLKTKGLDYAKEPVPDFIEEKIKKDYPENWQEVLKSY</sequence>
<dbReference type="InterPro" id="IPR036770">
    <property type="entry name" value="Ankyrin_rpt-contain_sf"/>
</dbReference>
<dbReference type="Proteomes" id="UP000315908">
    <property type="component" value="Unassembled WGS sequence"/>
</dbReference>
<dbReference type="RefSeq" id="WP_145331402.1">
    <property type="nucleotide sequence ID" value="NZ_JBPFQP010000005.1"/>
</dbReference>
<reference evidence="4 5" key="1">
    <citation type="journal article" date="2015" name="Stand. Genomic Sci.">
        <title>Genomic Encyclopedia of Bacterial and Archaeal Type Strains, Phase III: the genomes of soil and plant-associated and newly described type strains.</title>
        <authorList>
            <person name="Whitman W.B."/>
            <person name="Woyke T."/>
            <person name="Klenk H.P."/>
            <person name="Zhou Y."/>
            <person name="Lilburn T.G."/>
            <person name="Beck B.J."/>
            <person name="De Vos P."/>
            <person name="Vandamme P."/>
            <person name="Eisen J.A."/>
            <person name="Garrity G."/>
            <person name="Hugenholtz P."/>
            <person name="Kyrpides N.C."/>
        </authorList>
    </citation>
    <scope>NUCLEOTIDE SEQUENCE [LARGE SCALE GENOMIC DNA]</scope>
    <source>
        <strain evidence="4 5">CGMCC 1.6855</strain>
    </source>
</reference>
<dbReference type="AlphaFoldDB" id="A0A562LZV1"/>
<keyword evidence="2 3" id="KW-0040">ANK repeat</keyword>
<dbReference type="Gene3D" id="1.25.40.20">
    <property type="entry name" value="Ankyrin repeat-containing domain"/>
    <property type="match status" value="1"/>
</dbReference>
<dbReference type="SUPFAM" id="SSF48403">
    <property type="entry name" value="Ankyrin repeat"/>
    <property type="match status" value="1"/>
</dbReference>
<proteinExistence type="predicted"/>
<evidence type="ECO:0000256" key="1">
    <source>
        <dbReference type="ARBA" id="ARBA00022737"/>
    </source>
</evidence>
<evidence type="ECO:0000313" key="4">
    <source>
        <dbReference type="EMBL" id="TWI13058.1"/>
    </source>
</evidence>
<accession>A0A562LZV1</accession>
<dbReference type="SMART" id="SM00248">
    <property type="entry name" value="ANK"/>
    <property type="match status" value="4"/>
</dbReference>
<evidence type="ECO:0000256" key="2">
    <source>
        <dbReference type="ARBA" id="ARBA00023043"/>
    </source>
</evidence>
<dbReference type="OrthoDB" id="1942479at2"/>
<evidence type="ECO:0000256" key="3">
    <source>
        <dbReference type="PROSITE-ProRule" id="PRU00023"/>
    </source>
</evidence>
<feature type="repeat" description="ANK" evidence="3">
    <location>
        <begin position="73"/>
        <end position="105"/>
    </location>
</feature>
<dbReference type="PROSITE" id="PS51257">
    <property type="entry name" value="PROKAR_LIPOPROTEIN"/>
    <property type="match status" value="1"/>
</dbReference>
<evidence type="ECO:0000313" key="5">
    <source>
        <dbReference type="Proteomes" id="UP000315908"/>
    </source>
</evidence>
<organism evidence="4 5">
    <name type="scientific">Sphingobacterium siyangense</name>
    <dbReference type="NCBI Taxonomy" id="459529"/>
    <lineage>
        <taxon>Bacteria</taxon>
        <taxon>Pseudomonadati</taxon>
        <taxon>Bacteroidota</taxon>
        <taxon>Sphingobacteriia</taxon>
        <taxon>Sphingobacteriales</taxon>
        <taxon>Sphingobacteriaceae</taxon>
        <taxon>Sphingobacterium</taxon>
    </lineage>
</organism>
<dbReference type="PANTHER" id="PTHR24198:SF165">
    <property type="entry name" value="ANKYRIN REPEAT-CONTAINING PROTEIN-RELATED"/>
    <property type="match status" value="1"/>
</dbReference>
<comment type="caution">
    <text evidence="4">The sequence shown here is derived from an EMBL/GenBank/DDBJ whole genome shotgun (WGS) entry which is preliminary data.</text>
</comment>
<feature type="repeat" description="ANK" evidence="3">
    <location>
        <begin position="148"/>
        <end position="183"/>
    </location>
</feature>
<dbReference type="PANTHER" id="PTHR24198">
    <property type="entry name" value="ANKYRIN REPEAT AND PROTEIN KINASE DOMAIN-CONTAINING PROTEIN"/>
    <property type="match status" value="1"/>
</dbReference>
<gene>
    <name evidence="4" type="ORF">IQ31_05521</name>
</gene>
<dbReference type="Pfam" id="PF12796">
    <property type="entry name" value="Ank_2"/>
    <property type="match status" value="1"/>
</dbReference>
<feature type="repeat" description="ANK" evidence="3">
    <location>
        <begin position="107"/>
        <end position="139"/>
    </location>
</feature>
<name>A0A562LZV1_9SPHI</name>
<keyword evidence="1" id="KW-0677">Repeat</keyword>